<dbReference type="SMART" id="SM00220">
    <property type="entry name" value="S_TKc"/>
    <property type="match status" value="1"/>
</dbReference>
<feature type="region of interest" description="Disordered" evidence="3">
    <location>
        <begin position="1566"/>
        <end position="1586"/>
    </location>
</feature>
<dbReference type="GO" id="GO:0000226">
    <property type="term" value="P:microtubule cytoskeleton organization"/>
    <property type="evidence" value="ECO:0007669"/>
    <property type="project" value="TreeGrafter"/>
</dbReference>
<feature type="region of interest" description="Disordered" evidence="3">
    <location>
        <begin position="932"/>
        <end position="999"/>
    </location>
</feature>
<dbReference type="Pfam" id="PF00069">
    <property type="entry name" value="Pkinase"/>
    <property type="match status" value="1"/>
</dbReference>
<dbReference type="InterPro" id="IPR008271">
    <property type="entry name" value="Ser/Thr_kinase_AS"/>
</dbReference>
<dbReference type="OrthoDB" id="193931at2759"/>
<evidence type="ECO:0000256" key="3">
    <source>
        <dbReference type="SAM" id="MobiDB-lite"/>
    </source>
</evidence>
<dbReference type="InterPro" id="IPR011009">
    <property type="entry name" value="Kinase-like_dom_sf"/>
</dbReference>
<protein>
    <recommendedName>
        <fullName evidence="4">Protein kinase domain-containing protein</fullName>
    </recommendedName>
</protein>
<feature type="region of interest" description="Disordered" evidence="3">
    <location>
        <begin position="655"/>
        <end position="679"/>
    </location>
</feature>
<evidence type="ECO:0000259" key="4">
    <source>
        <dbReference type="PROSITE" id="PS50011"/>
    </source>
</evidence>
<dbReference type="SUPFAM" id="SSF56112">
    <property type="entry name" value="Protein kinase-like (PK-like)"/>
    <property type="match status" value="1"/>
</dbReference>
<dbReference type="GO" id="GO:0005737">
    <property type="term" value="C:cytoplasm"/>
    <property type="evidence" value="ECO:0007669"/>
    <property type="project" value="TreeGrafter"/>
</dbReference>
<dbReference type="PANTHER" id="PTHR24346">
    <property type="entry name" value="MAP/MICROTUBULE AFFINITY-REGULATING KINASE"/>
    <property type="match status" value="1"/>
</dbReference>
<dbReference type="PROSITE" id="PS00108">
    <property type="entry name" value="PROTEIN_KINASE_ST"/>
    <property type="match status" value="1"/>
</dbReference>
<feature type="compositionally biased region" description="Basic and acidic residues" evidence="3">
    <location>
        <begin position="777"/>
        <end position="797"/>
    </location>
</feature>
<dbReference type="EMBL" id="HACA01029675">
    <property type="protein sequence ID" value="CDW47036.1"/>
    <property type="molecule type" value="Transcribed_RNA"/>
</dbReference>
<feature type="compositionally biased region" description="Basic and acidic residues" evidence="3">
    <location>
        <begin position="546"/>
        <end position="556"/>
    </location>
</feature>
<feature type="compositionally biased region" description="Low complexity" evidence="3">
    <location>
        <begin position="379"/>
        <end position="392"/>
    </location>
</feature>
<feature type="compositionally biased region" description="Pro residues" evidence="3">
    <location>
        <begin position="393"/>
        <end position="411"/>
    </location>
</feature>
<evidence type="ECO:0000256" key="1">
    <source>
        <dbReference type="ARBA" id="ARBA00022741"/>
    </source>
</evidence>
<organism evidence="5">
    <name type="scientific">Lepeophtheirus salmonis</name>
    <name type="common">Salmon louse</name>
    <name type="synonym">Caligus salmonis</name>
    <dbReference type="NCBI Taxonomy" id="72036"/>
    <lineage>
        <taxon>Eukaryota</taxon>
        <taxon>Metazoa</taxon>
        <taxon>Ecdysozoa</taxon>
        <taxon>Arthropoda</taxon>
        <taxon>Crustacea</taxon>
        <taxon>Multicrustacea</taxon>
        <taxon>Hexanauplia</taxon>
        <taxon>Copepoda</taxon>
        <taxon>Siphonostomatoida</taxon>
        <taxon>Caligidae</taxon>
        <taxon>Lepeophtheirus</taxon>
    </lineage>
</organism>
<dbReference type="Gene3D" id="1.10.510.10">
    <property type="entry name" value="Transferase(Phosphotransferase) domain 1"/>
    <property type="match status" value="1"/>
</dbReference>
<sequence length="1586" mass="176472">MSSVQHPNIIHIYEVFENKEKMVLVMEMANGGELYDFLSDKKCLAEHEARRIFRQIATAVFYCHKHKICHRDLKLENILLDENGSAKIADFGLSNVFGGESLLNTFCGSPLYASPEIVKGSPYEGPEVDCWSLGVLLYTLVYGAMPFDGSNFKRLVRQITTGDYYEPKEASRASSLIRSMLTVQPEMRAKVEDICAHWWVNETYSESCLTEAEYLASLTPVRLDLLLGVSPCPKIKEKPKIGQMEKPLSIEEIVNEEKPEVNEHTNSKDIPKEPQENIKDTIDRNGRIKEEKRIIELIESESSRKSISPIPSENMALINEADSGVMIESVHEIEDNNSVESESPQKLILDLEKAPVESISLNIGFKCEPEANKSIDNNSIPPALTPSLSSSSTPPPPPPPPPPADIPPPPCAVTVEQIKPPSHIPQAKVIKERTIHEVNGKMEETSIIPKAAIKEVTPPRDIKPVPLAQTEKRDKSPTPPPTPPPPPPPPPPSTQNLKPIEKLKVDLQPLITQGLDEMTPLSPDSSQEKDQISDSLHSSKTSVSTPEKRENRDSKVIKAAQYWNNFIGDVISKSKSSDGAKGQPKPKKIVSAGVGLKGMNELKTTFENSKEPTEKRSARKSSVGGCNPGLKVTDAKNVFEIKAQQPPTPVIYRRNSLAKDGKKSTWSKPKPCPTTPGLENETLLQQIKLAQIEPKSKLQLEQEVANNVSSSPILIQEKQSIPTETPNFSPEVKKSKTSSTKKVTKDNEGKESQSTEEPRKPKITQTKESKTNTAHQEPIKTSDILPEKSSKKVETTIKEPIPQVPHVPTPMDELQPVVEKEVPSLINSIVTSPPPPFPQPIQENPLIKQNITEQAKPILRQAKSLDASLSSNMKSKSQVELPPLITNDNQIQTIKPPITSSMKSHSLDVAELEDTTNSKIGLLTKKDEFIKPKENKISGNKPRPSKLSKPKAVQHFENKMHSMTQPKVVSTGGKKDESLELLESGKKEKLSKSVEETPKVPHVVPVKPLIANNLSDSRKDSSSASDVVLKRMEKVTSNENINSTVPSANSPVIENSLKIIGTPVPSRPTLSTSIPPLSKAPPPSTPPVLQTPSQIQSPFIKTNAQEKYVPITLERDTIKESSNAEGKTIYHIPVQVESPSIINNIEDKCGNYYPTNSLSRRRWGSRKKRMSTAYSDSSMSDDDGSFFQYPSGLQKQISLGKHGLETAPMFRLRKTRPPFTLQRESSFSSDGEDELEDDGFREMTAENLFSTLLTRVKSLTRRIHDEHEEHINTWHQNQRIVNHPLNPGDTHARLERSALRNSIKRLPMNKRPTYDETPLPSTIPSENLDLACGVSVTSKQRSRPGYLPHPNAERIIPINLVNSHDKFDQYYSASPPIKRINDIMIPSNDLTYGEEDRQRRVSRFLRPDFYDTPKEDSIYAKMKELEEEEKRKSRFLKKIQARNASESCDVLSPLSSLSNQDDVIMPLHTPSNGEGQFSSNVSRDKEQLTSQVLVNPSSKVSFHCPQPFVAHNKPISSDHPSCPVPISELNKRRIIYPYGGAKSDGPLNKHALISNSIIAAAERKKRETYGRSTTMELPKKAVNQSS</sequence>
<feature type="compositionally biased region" description="Polar residues" evidence="3">
    <location>
        <begin position="704"/>
        <end position="728"/>
    </location>
</feature>
<feature type="domain" description="Protein kinase" evidence="4">
    <location>
        <begin position="1"/>
        <end position="200"/>
    </location>
</feature>
<feature type="compositionally biased region" description="Basic and acidic residues" evidence="3">
    <location>
        <begin position="743"/>
        <end position="770"/>
    </location>
</feature>
<accession>A0A0K2VAT8</accession>
<dbReference type="GO" id="GO:0035556">
    <property type="term" value="P:intracellular signal transduction"/>
    <property type="evidence" value="ECO:0007669"/>
    <property type="project" value="TreeGrafter"/>
</dbReference>
<dbReference type="PANTHER" id="PTHR24346:SF93">
    <property type="entry name" value="NUAK FAMILY SNF1-LIKE KINASE 1"/>
    <property type="match status" value="1"/>
</dbReference>
<feature type="compositionally biased region" description="Pro residues" evidence="3">
    <location>
        <begin position="477"/>
        <end position="493"/>
    </location>
</feature>
<keyword evidence="2" id="KW-0067">ATP-binding</keyword>
<feature type="compositionally biased region" description="Basic and acidic residues" evidence="3">
    <location>
        <begin position="973"/>
        <end position="999"/>
    </location>
</feature>
<evidence type="ECO:0000313" key="5">
    <source>
        <dbReference type="EMBL" id="CDW47036.1"/>
    </source>
</evidence>
<dbReference type="PROSITE" id="PS50011">
    <property type="entry name" value="PROTEIN_KINASE_DOM"/>
    <property type="match status" value="1"/>
</dbReference>
<keyword evidence="1" id="KW-0547">Nucleotide-binding</keyword>
<proteinExistence type="predicted"/>
<feature type="region of interest" description="Disordered" evidence="3">
    <location>
        <begin position="700"/>
        <end position="811"/>
    </location>
</feature>
<feature type="region of interest" description="Disordered" evidence="3">
    <location>
        <begin position="1064"/>
        <end position="1092"/>
    </location>
</feature>
<reference evidence="5" key="1">
    <citation type="submission" date="2014-05" db="EMBL/GenBank/DDBJ databases">
        <authorList>
            <person name="Chronopoulou M."/>
        </authorList>
    </citation>
    <scope>NUCLEOTIDE SEQUENCE</scope>
    <source>
        <tissue evidence="5">Whole organism</tissue>
    </source>
</reference>
<evidence type="ECO:0000256" key="2">
    <source>
        <dbReference type="ARBA" id="ARBA00022840"/>
    </source>
</evidence>
<feature type="region of interest" description="Disordered" evidence="3">
    <location>
        <begin position="867"/>
        <end position="890"/>
    </location>
</feature>
<feature type="region of interest" description="Disordered" evidence="3">
    <location>
        <begin position="572"/>
        <end position="629"/>
    </location>
</feature>
<feature type="region of interest" description="Disordered" evidence="3">
    <location>
        <begin position="373"/>
        <end position="556"/>
    </location>
</feature>
<feature type="compositionally biased region" description="Basic and acidic residues" evidence="3">
    <location>
        <begin position="429"/>
        <end position="444"/>
    </location>
</feature>
<dbReference type="GO" id="GO:0005524">
    <property type="term" value="F:ATP binding"/>
    <property type="evidence" value="ECO:0007669"/>
    <property type="project" value="UniProtKB-KW"/>
</dbReference>
<name>A0A0K2VAT8_LEPSM</name>
<dbReference type="GO" id="GO:0050321">
    <property type="term" value="F:tau-protein kinase activity"/>
    <property type="evidence" value="ECO:0007669"/>
    <property type="project" value="TreeGrafter"/>
</dbReference>
<dbReference type="InterPro" id="IPR000719">
    <property type="entry name" value="Prot_kinase_dom"/>
</dbReference>
<dbReference type="FunFam" id="1.10.510.10:FF:000571">
    <property type="entry name" value="Maternal embryonic leucine zipper kinase"/>
    <property type="match status" value="1"/>
</dbReference>
<feature type="compositionally biased region" description="Polar residues" evidence="3">
    <location>
        <begin position="867"/>
        <end position="878"/>
    </location>
</feature>
<feature type="compositionally biased region" description="Polar residues" evidence="3">
    <location>
        <begin position="533"/>
        <end position="545"/>
    </location>
</feature>